<reference evidence="1 2" key="1">
    <citation type="submission" date="2017-03" db="EMBL/GenBank/DDBJ databases">
        <authorList>
            <person name="Afonso C.L."/>
            <person name="Miller P.J."/>
            <person name="Scott M.A."/>
            <person name="Spackman E."/>
            <person name="Goraichik I."/>
            <person name="Dimitrov K.M."/>
            <person name="Suarez D.L."/>
            <person name="Swayne D.E."/>
        </authorList>
    </citation>
    <scope>NUCLEOTIDE SEQUENCE [LARGE SCALE GENOMIC DNA]</scope>
    <source>
        <strain evidence="1 2">CECT 8287</strain>
    </source>
</reference>
<organism evidence="1 2">
    <name type="scientific">Roseovarius litorisediminis</name>
    <dbReference type="NCBI Taxonomy" id="1312363"/>
    <lineage>
        <taxon>Bacteria</taxon>
        <taxon>Pseudomonadati</taxon>
        <taxon>Pseudomonadota</taxon>
        <taxon>Alphaproteobacteria</taxon>
        <taxon>Rhodobacterales</taxon>
        <taxon>Roseobacteraceae</taxon>
        <taxon>Roseovarius</taxon>
    </lineage>
</organism>
<evidence type="ECO:0000313" key="2">
    <source>
        <dbReference type="Proteomes" id="UP000193827"/>
    </source>
</evidence>
<name>A0A1Y5TXB9_9RHOB</name>
<proteinExistence type="predicted"/>
<dbReference type="Proteomes" id="UP000193827">
    <property type="component" value="Unassembled WGS sequence"/>
</dbReference>
<dbReference type="InterPro" id="IPR056955">
    <property type="entry name" value="ORC-CDC6-like"/>
</dbReference>
<protein>
    <submittedName>
        <fullName evidence="1">Uncharacterized protein</fullName>
    </submittedName>
</protein>
<dbReference type="AlphaFoldDB" id="A0A1Y5TXB9"/>
<accession>A0A1Y5TXB9</accession>
<dbReference type="EMBL" id="FWFL01000021">
    <property type="protein sequence ID" value="SLN70587.1"/>
    <property type="molecule type" value="Genomic_DNA"/>
</dbReference>
<gene>
    <name evidence="1" type="ORF">PEL8287_03922</name>
</gene>
<dbReference type="Pfam" id="PF24389">
    <property type="entry name" value="ORC-CDC6-like"/>
    <property type="match status" value="1"/>
</dbReference>
<keyword evidence="2" id="KW-1185">Reference proteome</keyword>
<evidence type="ECO:0000313" key="1">
    <source>
        <dbReference type="EMBL" id="SLN70587.1"/>
    </source>
</evidence>
<sequence>MARTLRKARSVVVIRDYFSRPSKSGLLADGLDSRPRKSFALYSGIPSMLALTEGNPRMLINLLSPLIVEYRLSEGKRKVSESKQAIEIQKSIRVMRSLLKTVPTKKKTDSGQGLLRFLDAVGSGLYHGIVATKFNDQPPLSFRVDRGVHPEYLSAIGKALNIGALIYVPDHASEDILSNVVEKRFRLNYLLSAHYKLPLSLDREISLSALLERSQSRLQAQMDLSNES</sequence>